<proteinExistence type="predicted"/>
<accession>A0ABV1B3A7</accession>
<keyword evidence="2" id="KW-1185">Reference proteome</keyword>
<name>A0ABV1B3A7_9FIRM</name>
<dbReference type="Proteomes" id="UP001469749">
    <property type="component" value="Unassembled WGS sequence"/>
</dbReference>
<gene>
    <name evidence="1" type="ORF">WMO25_07265</name>
</gene>
<comment type="caution">
    <text evidence="1">The sequence shown here is derived from an EMBL/GenBank/DDBJ whole genome shotgun (WGS) entry which is preliminary data.</text>
</comment>
<dbReference type="RefSeq" id="WP_349084748.1">
    <property type="nucleotide sequence ID" value="NZ_JBBMEK010000069.1"/>
</dbReference>
<dbReference type="EMBL" id="JBBMEK010000069">
    <property type="protein sequence ID" value="MEQ2364894.1"/>
    <property type="molecule type" value="Genomic_DNA"/>
</dbReference>
<evidence type="ECO:0000313" key="1">
    <source>
        <dbReference type="EMBL" id="MEQ2364894.1"/>
    </source>
</evidence>
<evidence type="ECO:0000313" key="2">
    <source>
        <dbReference type="Proteomes" id="UP001469749"/>
    </source>
</evidence>
<reference evidence="1 2" key="1">
    <citation type="submission" date="2024-03" db="EMBL/GenBank/DDBJ databases">
        <title>Human intestinal bacterial collection.</title>
        <authorList>
            <person name="Pauvert C."/>
            <person name="Hitch T.C.A."/>
            <person name="Clavel T."/>
        </authorList>
    </citation>
    <scope>NUCLEOTIDE SEQUENCE [LARGE SCALE GENOMIC DNA]</scope>
    <source>
        <strain evidence="1 2">CLA-AA-H190</strain>
    </source>
</reference>
<organism evidence="1 2">
    <name type="scientific">Coprococcus intestinihominis</name>
    <dbReference type="NCBI Taxonomy" id="3133154"/>
    <lineage>
        <taxon>Bacteria</taxon>
        <taxon>Bacillati</taxon>
        <taxon>Bacillota</taxon>
        <taxon>Clostridia</taxon>
        <taxon>Lachnospirales</taxon>
        <taxon>Lachnospiraceae</taxon>
        <taxon>Coprococcus</taxon>
    </lineage>
</organism>
<sequence>MEKEKSNIQNLSVCYCLMKRESSNQTGTVRMSPMTEMLNQVQAFYENKGAAVYSQAFVYGNQNAFARPFEQYPFGFRAGLDENVEKYDLTEMLVLCCGLLEDYLPGSEENRWEEEIKDVYRLVIISDYPLNTDSEAVEQLVNHIKALKRRCDFKIVYVDIAGNQQPGSLEKVIDFYDYEEDTAV</sequence>
<protein>
    <submittedName>
        <fullName evidence="1">Uncharacterized protein</fullName>
    </submittedName>
</protein>